<dbReference type="GO" id="GO:0003676">
    <property type="term" value="F:nucleic acid binding"/>
    <property type="evidence" value="ECO:0007669"/>
    <property type="project" value="InterPro"/>
</dbReference>
<dbReference type="InterPro" id="IPR012337">
    <property type="entry name" value="RNaseH-like_sf"/>
</dbReference>
<dbReference type="AlphaFoldDB" id="A0A0R2K0F9"/>
<dbReference type="EMBL" id="JQBK01000080">
    <property type="protein sequence ID" value="KRN81174.1"/>
    <property type="molecule type" value="Genomic_DNA"/>
</dbReference>
<dbReference type="GO" id="GO:0003887">
    <property type="term" value="F:DNA-directed DNA polymerase activity"/>
    <property type="evidence" value="ECO:0007669"/>
    <property type="project" value="UniProtKB-KW"/>
</dbReference>
<keyword evidence="1" id="KW-0808">Transferase</keyword>
<dbReference type="GO" id="GO:0005829">
    <property type="term" value="C:cytosol"/>
    <property type="evidence" value="ECO:0007669"/>
    <property type="project" value="TreeGrafter"/>
</dbReference>
<dbReference type="InterPro" id="IPR036397">
    <property type="entry name" value="RNaseH_sf"/>
</dbReference>
<evidence type="ECO:0000256" key="3">
    <source>
        <dbReference type="ARBA" id="ARBA00022705"/>
    </source>
</evidence>
<keyword evidence="5 10" id="KW-0269">Exonuclease</keyword>
<evidence type="ECO:0000256" key="1">
    <source>
        <dbReference type="ARBA" id="ARBA00022679"/>
    </source>
</evidence>
<evidence type="ECO:0000313" key="10">
    <source>
        <dbReference type="EMBL" id="SFV40286.1"/>
    </source>
</evidence>
<dbReference type="PANTHER" id="PTHR30231:SF42">
    <property type="entry name" value="EXONUCLEASE"/>
    <property type="match status" value="1"/>
</dbReference>
<keyword evidence="5 10" id="KW-0378">Hydrolase</keyword>
<dbReference type="SUPFAM" id="SSF53098">
    <property type="entry name" value="Ribonuclease H-like"/>
    <property type="match status" value="1"/>
</dbReference>
<dbReference type="GO" id="GO:0008408">
    <property type="term" value="F:3'-5' exonuclease activity"/>
    <property type="evidence" value="ECO:0007669"/>
    <property type="project" value="TreeGrafter"/>
</dbReference>
<keyword evidence="3" id="KW-0235">DNA replication</keyword>
<dbReference type="Proteomes" id="UP000190935">
    <property type="component" value="Chromosome I"/>
</dbReference>
<dbReference type="PATRIC" id="fig|89059.3.peg.2198"/>
<feature type="domain" description="Exonuclease" evidence="8">
    <location>
        <begin position="2"/>
        <end position="167"/>
    </location>
</feature>
<sequence>MDFIALDFETASPKRHSACSLALTVVRNDQVIDEMYSLIKPATKFSPNNIRIHGITPQDVANSPTFPQLWPHISSFFGPQKLIVAHNASFDVSVLRKTLGFYKLPVPNFMVLDTLKTSRQLLNDLPNYQLNTVCDFLSILLKHHHNALADSRACAQILISEAQQYGTEVLKPLIRAY</sequence>
<gene>
    <name evidence="9" type="ORF">IV43_GL002080</name>
    <name evidence="10" type="ORF">LAC1533_0866</name>
</gene>
<dbReference type="GO" id="GO:0006260">
    <property type="term" value="P:DNA replication"/>
    <property type="evidence" value="ECO:0007669"/>
    <property type="project" value="UniProtKB-KW"/>
</dbReference>
<evidence type="ECO:0000256" key="2">
    <source>
        <dbReference type="ARBA" id="ARBA00022695"/>
    </source>
</evidence>
<evidence type="ECO:0000256" key="7">
    <source>
        <dbReference type="ARBA" id="ARBA00070925"/>
    </source>
</evidence>
<dbReference type="SMART" id="SM00479">
    <property type="entry name" value="EXOIII"/>
    <property type="match status" value="1"/>
</dbReference>
<accession>A0A0R2K0F9</accession>
<evidence type="ECO:0000259" key="8">
    <source>
        <dbReference type="SMART" id="SM00479"/>
    </source>
</evidence>
<protein>
    <recommendedName>
        <fullName evidence="7">DNA polymerase III polC-type</fullName>
    </recommendedName>
</protein>
<keyword evidence="2" id="KW-0548">Nucleotidyltransferase</keyword>
<dbReference type="Proteomes" id="UP000051491">
    <property type="component" value="Unassembled WGS sequence"/>
</dbReference>
<keyword evidence="4" id="KW-0540">Nuclease</keyword>
<dbReference type="FunFam" id="3.30.420.10:FF:000045">
    <property type="entry name" value="3'-5' exonuclease DinG"/>
    <property type="match status" value="1"/>
</dbReference>
<evidence type="ECO:0000256" key="6">
    <source>
        <dbReference type="ARBA" id="ARBA00022932"/>
    </source>
</evidence>
<dbReference type="Gene3D" id="3.30.420.10">
    <property type="entry name" value="Ribonuclease H-like superfamily/Ribonuclease H"/>
    <property type="match status" value="1"/>
</dbReference>
<proteinExistence type="predicted"/>
<dbReference type="InterPro" id="IPR013520">
    <property type="entry name" value="Ribonucl_H"/>
</dbReference>
<dbReference type="PANTHER" id="PTHR30231">
    <property type="entry name" value="DNA POLYMERASE III SUBUNIT EPSILON"/>
    <property type="match status" value="1"/>
</dbReference>
<evidence type="ECO:0000256" key="5">
    <source>
        <dbReference type="ARBA" id="ARBA00022839"/>
    </source>
</evidence>
<dbReference type="KEGG" id="laca:LAC1533_0866"/>
<dbReference type="Pfam" id="PF00929">
    <property type="entry name" value="RNase_T"/>
    <property type="match status" value="1"/>
</dbReference>
<evidence type="ECO:0000313" key="11">
    <source>
        <dbReference type="Proteomes" id="UP000051491"/>
    </source>
</evidence>
<evidence type="ECO:0000256" key="4">
    <source>
        <dbReference type="ARBA" id="ARBA00022722"/>
    </source>
</evidence>
<name>A0A0R2K0F9_9LACO</name>
<keyword evidence="6 9" id="KW-0239">DNA-directed DNA polymerase</keyword>
<organism evidence="9 11">
    <name type="scientific">Ligilactobacillus acidipiscis</name>
    <dbReference type="NCBI Taxonomy" id="89059"/>
    <lineage>
        <taxon>Bacteria</taxon>
        <taxon>Bacillati</taxon>
        <taxon>Bacillota</taxon>
        <taxon>Bacilli</taxon>
        <taxon>Lactobacillales</taxon>
        <taxon>Lactobacillaceae</taxon>
        <taxon>Ligilactobacillus</taxon>
    </lineage>
</organism>
<reference evidence="10" key="3">
    <citation type="submission" date="2016-11" db="EMBL/GenBank/DDBJ databases">
        <authorList>
            <person name="Jaros S."/>
            <person name="Januszkiewicz K."/>
            <person name="Wedrychowicz H."/>
        </authorList>
    </citation>
    <scope>NUCLEOTIDE SEQUENCE [LARGE SCALE GENOMIC DNA]</scope>
    <source>
        <strain evidence="10">ACA-DC 1533</strain>
    </source>
</reference>
<reference evidence="12" key="2">
    <citation type="submission" date="2016-11" db="EMBL/GenBank/DDBJ databases">
        <authorList>
            <person name="Papadimitriou K."/>
        </authorList>
    </citation>
    <scope>NUCLEOTIDE SEQUENCE [LARGE SCALE GENOMIC DNA]</scope>
    <source>
        <strain evidence="12">ACA-DC 1533</strain>
    </source>
</reference>
<reference evidence="9 11" key="1">
    <citation type="journal article" date="2015" name="Genome Announc.">
        <title>Expanding the biotechnology potential of lactobacilli through comparative genomics of 213 strains and associated genera.</title>
        <authorList>
            <person name="Sun Z."/>
            <person name="Harris H.M."/>
            <person name="McCann A."/>
            <person name="Guo C."/>
            <person name="Argimon S."/>
            <person name="Zhang W."/>
            <person name="Yang X."/>
            <person name="Jeffery I.B."/>
            <person name="Cooney J.C."/>
            <person name="Kagawa T.F."/>
            <person name="Liu W."/>
            <person name="Song Y."/>
            <person name="Salvetti E."/>
            <person name="Wrobel A."/>
            <person name="Rasinkangas P."/>
            <person name="Parkhill J."/>
            <person name="Rea M.C."/>
            <person name="O'Sullivan O."/>
            <person name="Ritari J."/>
            <person name="Douillard F.P."/>
            <person name="Paul Ross R."/>
            <person name="Yang R."/>
            <person name="Briner A.E."/>
            <person name="Felis G.E."/>
            <person name="de Vos W.M."/>
            <person name="Barrangou R."/>
            <person name="Klaenhammer T.R."/>
            <person name="Caufield P.W."/>
            <person name="Cui Y."/>
            <person name="Zhang H."/>
            <person name="O'Toole P.W."/>
        </authorList>
    </citation>
    <scope>NUCLEOTIDE SEQUENCE [LARGE SCALE GENOMIC DNA]</scope>
    <source>
        <strain evidence="9 11">DSM 15353</strain>
    </source>
</reference>
<dbReference type="STRING" id="89059.LAC1533_0866"/>
<dbReference type="EMBL" id="LT630287">
    <property type="protein sequence ID" value="SFV40286.1"/>
    <property type="molecule type" value="Genomic_DNA"/>
</dbReference>
<dbReference type="RefSeq" id="WP_010498027.1">
    <property type="nucleotide sequence ID" value="NZ_JQBK01000080.1"/>
</dbReference>
<dbReference type="GeneID" id="95348945"/>
<evidence type="ECO:0000313" key="12">
    <source>
        <dbReference type="Proteomes" id="UP000190935"/>
    </source>
</evidence>
<dbReference type="OrthoDB" id="9803913at2"/>
<dbReference type="CDD" id="cd06130">
    <property type="entry name" value="DNA_pol_III_epsilon_like"/>
    <property type="match status" value="1"/>
</dbReference>
<evidence type="ECO:0000313" key="9">
    <source>
        <dbReference type="EMBL" id="KRN81174.1"/>
    </source>
</evidence>